<dbReference type="RefSeq" id="WP_230068276.1">
    <property type="nucleotide sequence ID" value="NZ_BAABLL010000017.1"/>
</dbReference>
<accession>A0ABV8R443</accession>
<keyword evidence="1" id="KW-1133">Transmembrane helix</keyword>
<evidence type="ECO:0000313" key="3">
    <source>
        <dbReference type="Proteomes" id="UP001595773"/>
    </source>
</evidence>
<gene>
    <name evidence="2" type="ORF">ACFOW9_16570</name>
</gene>
<comment type="caution">
    <text evidence="2">The sequence shown here is derived from an EMBL/GenBank/DDBJ whole genome shotgun (WGS) entry which is preliminary data.</text>
</comment>
<evidence type="ECO:0000256" key="1">
    <source>
        <dbReference type="SAM" id="Phobius"/>
    </source>
</evidence>
<evidence type="ECO:0000313" key="2">
    <source>
        <dbReference type="EMBL" id="MFC4267222.1"/>
    </source>
</evidence>
<proteinExistence type="predicted"/>
<keyword evidence="3" id="KW-1185">Reference proteome</keyword>
<reference evidence="3" key="1">
    <citation type="journal article" date="2019" name="Int. J. Syst. Evol. Microbiol.">
        <title>The Global Catalogue of Microorganisms (GCM) 10K type strain sequencing project: providing services to taxonomists for standard genome sequencing and annotation.</title>
        <authorList>
            <consortium name="The Broad Institute Genomics Platform"/>
            <consortium name="The Broad Institute Genome Sequencing Center for Infectious Disease"/>
            <person name="Wu L."/>
            <person name="Ma J."/>
        </authorList>
    </citation>
    <scope>NUCLEOTIDE SEQUENCE [LARGE SCALE GENOMIC DNA]</scope>
    <source>
        <strain evidence="3">CGMCC 1.10698</strain>
    </source>
</reference>
<keyword evidence="1" id="KW-0812">Transmembrane</keyword>
<feature type="transmembrane region" description="Helical" evidence="1">
    <location>
        <begin position="44"/>
        <end position="65"/>
    </location>
</feature>
<dbReference type="EMBL" id="JBHSCQ010000024">
    <property type="protein sequence ID" value="MFC4267222.1"/>
    <property type="molecule type" value="Genomic_DNA"/>
</dbReference>
<name>A0ABV8R443_9MICC</name>
<protein>
    <submittedName>
        <fullName evidence="2">Uncharacterized protein</fullName>
    </submittedName>
</protein>
<organism evidence="2 3">
    <name type="scientific">Arthrobacter cryoconiti</name>
    <dbReference type="NCBI Taxonomy" id="748907"/>
    <lineage>
        <taxon>Bacteria</taxon>
        <taxon>Bacillati</taxon>
        <taxon>Actinomycetota</taxon>
        <taxon>Actinomycetes</taxon>
        <taxon>Micrococcales</taxon>
        <taxon>Micrococcaceae</taxon>
        <taxon>Arthrobacter</taxon>
    </lineage>
</organism>
<sequence>MNKSIIRIAATLHVAGLNFRDTLKTRHAQLREDRERGSLTLEQIIWTVAIAVIAIAVAAIVVAAINSKAAELPGR</sequence>
<dbReference type="Proteomes" id="UP001595773">
    <property type="component" value="Unassembled WGS sequence"/>
</dbReference>
<keyword evidence="1" id="KW-0472">Membrane</keyword>